<comment type="similarity">
    <text evidence="1 4">Belongs to the serpin family.</text>
</comment>
<organism evidence="6 7">
    <name type="scientific">Eumeta variegata</name>
    <name type="common">Bagworm moth</name>
    <name type="synonym">Eumeta japonica</name>
    <dbReference type="NCBI Taxonomy" id="151549"/>
    <lineage>
        <taxon>Eukaryota</taxon>
        <taxon>Metazoa</taxon>
        <taxon>Ecdysozoa</taxon>
        <taxon>Arthropoda</taxon>
        <taxon>Hexapoda</taxon>
        <taxon>Insecta</taxon>
        <taxon>Pterygota</taxon>
        <taxon>Neoptera</taxon>
        <taxon>Endopterygota</taxon>
        <taxon>Lepidoptera</taxon>
        <taxon>Glossata</taxon>
        <taxon>Ditrysia</taxon>
        <taxon>Tineoidea</taxon>
        <taxon>Psychidae</taxon>
        <taxon>Oiketicinae</taxon>
        <taxon>Eumeta</taxon>
    </lineage>
</organism>
<keyword evidence="2" id="KW-0646">Protease inhibitor</keyword>
<protein>
    <submittedName>
        <fullName evidence="6">Alaserpin</fullName>
    </submittedName>
</protein>
<dbReference type="InterPro" id="IPR000215">
    <property type="entry name" value="Serpin_fam"/>
</dbReference>
<dbReference type="PANTHER" id="PTHR11461:SF211">
    <property type="entry name" value="GH10112P-RELATED"/>
    <property type="match status" value="1"/>
</dbReference>
<evidence type="ECO:0000256" key="4">
    <source>
        <dbReference type="RuleBase" id="RU000411"/>
    </source>
</evidence>
<dbReference type="STRING" id="151549.A0A4C1U5P3"/>
<dbReference type="InterPro" id="IPR042178">
    <property type="entry name" value="Serpin_sf_1"/>
</dbReference>
<dbReference type="EMBL" id="BGZK01000128">
    <property type="protein sequence ID" value="GBP21437.1"/>
    <property type="molecule type" value="Genomic_DNA"/>
</dbReference>
<dbReference type="SMART" id="SM00093">
    <property type="entry name" value="SERPIN"/>
    <property type="match status" value="1"/>
</dbReference>
<dbReference type="InterPro" id="IPR023796">
    <property type="entry name" value="Serpin_dom"/>
</dbReference>
<evidence type="ECO:0000313" key="6">
    <source>
        <dbReference type="EMBL" id="GBP21437.1"/>
    </source>
</evidence>
<gene>
    <name evidence="6" type="ORF">EVAR_12038_1</name>
</gene>
<dbReference type="PANTHER" id="PTHR11461">
    <property type="entry name" value="SERINE PROTEASE INHIBITOR, SERPIN"/>
    <property type="match status" value="1"/>
</dbReference>
<keyword evidence="3" id="KW-0722">Serine protease inhibitor</keyword>
<dbReference type="PROSITE" id="PS00284">
    <property type="entry name" value="SERPIN"/>
    <property type="match status" value="1"/>
</dbReference>
<name>A0A4C1U5P3_EUMVA</name>
<dbReference type="Gene3D" id="3.30.497.10">
    <property type="entry name" value="Antithrombin, subunit I, domain 2"/>
    <property type="match status" value="1"/>
</dbReference>
<evidence type="ECO:0000256" key="1">
    <source>
        <dbReference type="ARBA" id="ARBA00009500"/>
    </source>
</evidence>
<feature type="domain" description="Serpin" evidence="5">
    <location>
        <begin position="11"/>
        <end position="345"/>
    </location>
</feature>
<evidence type="ECO:0000259" key="5">
    <source>
        <dbReference type="SMART" id="SM00093"/>
    </source>
</evidence>
<dbReference type="Gene3D" id="2.30.39.10">
    <property type="entry name" value="Alpha-1-antitrypsin, domain 1"/>
    <property type="match status" value="1"/>
</dbReference>
<dbReference type="AlphaFoldDB" id="A0A4C1U5P3"/>
<reference evidence="6 7" key="1">
    <citation type="journal article" date="2019" name="Commun. Biol.">
        <title>The bagworm genome reveals a unique fibroin gene that provides high tensile strength.</title>
        <authorList>
            <person name="Kono N."/>
            <person name="Nakamura H."/>
            <person name="Ohtoshi R."/>
            <person name="Tomita M."/>
            <person name="Numata K."/>
            <person name="Arakawa K."/>
        </authorList>
    </citation>
    <scope>NUCLEOTIDE SEQUENCE [LARGE SCALE GENOMIC DNA]</scope>
</reference>
<evidence type="ECO:0000256" key="3">
    <source>
        <dbReference type="ARBA" id="ARBA00022900"/>
    </source>
</evidence>
<dbReference type="Proteomes" id="UP000299102">
    <property type="component" value="Unassembled WGS sequence"/>
</dbReference>
<proteinExistence type="inferred from homology"/>
<dbReference type="OrthoDB" id="671595at2759"/>
<dbReference type="InterPro" id="IPR036186">
    <property type="entry name" value="Serpin_sf"/>
</dbReference>
<evidence type="ECO:0000256" key="2">
    <source>
        <dbReference type="ARBA" id="ARBA00022690"/>
    </source>
</evidence>
<keyword evidence="7" id="KW-1185">Reference proteome</keyword>
<dbReference type="InterPro" id="IPR042185">
    <property type="entry name" value="Serpin_sf_2"/>
</dbReference>
<dbReference type="GO" id="GO:0004867">
    <property type="term" value="F:serine-type endopeptidase inhibitor activity"/>
    <property type="evidence" value="ECO:0007669"/>
    <property type="project" value="UniProtKB-KW"/>
</dbReference>
<dbReference type="Gene3D" id="6.20.40.10">
    <property type="match status" value="1"/>
</dbReference>
<dbReference type="InterPro" id="IPR023795">
    <property type="entry name" value="Serpin_CS"/>
</dbReference>
<evidence type="ECO:0000313" key="7">
    <source>
        <dbReference type="Proteomes" id="UP000299102"/>
    </source>
</evidence>
<dbReference type="GO" id="GO:0005615">
    <property type="term" value="C:extracellular space"/>
    <property type="evidence" value="ECO:0007669"/>
    <property type="project" value="InterPro"/>
</dbReference>
<sequence>MDLKKFNISVTTFSMKFCNELKRNQNIVSSPLSAEILLALMTLGATDPAHSQLLKALEFPDDDFIRSSFTTVSQKFKAIKGVTLNVANKVYIKEGPYDLVPEIKKDAVDVFDADFEKIDFGHGAAAAALINNWLLEMPYIGDEASMLIILPNEIDGLPNVMQKLANGYDIIGAVEKMYSTKVHVMVPKFKIETTIDMKKLLPKLGINAIFSRSSGLNRILNTSEDIYVSNAIQKAFIEVNEEGAEAAAATGMLTLPTIGLGCLAGGGGCVYLCASYLYSFYKFSKSGEFLRLRESMGSGDHLFSAIKVMKRVLPKVPHFVADRPFLYVLSGAERTPLFVGAFFGPDST</sequence>
<comment type="caution">
    <text evidence="6">The sequence shown here is derived from an EMBL/GenBank/DDBJ whole genome shotgun (WGS) entry which is preliminary data.</text>
</comment>
<dbReference type="SUPFAM" id="SSF56574">
    <property type="entry name" value="Serpins"/>
    <property type="match status" value="1"/>
</dbReference>
<dbReference type="Pfam" id="PF00079">
    <property type="entry name" value="Serpin"/>
    <property type="match status" value="2"/>
</dbReference>
<accession>A0A4C1U5P3</accession>